<dbReference type="GO" id="GO:0009252">
    <property type="term" value="P:peptidoglycan biosynthetic process"/>
    <property type="evidence" value="ECO:0007669"/>
    <property type="project" value="UniProtKB-KW"/>
</dbReference>
<dbReference type="InterPro" id="IPR012338">
    <property type="entry name" value="Beta-lactam/transpept-like"/>
</dbReference>
<reference evidence="18" key="1">
    <citation type="submission" date="2022-07" db="EMBL/GenBank/DDBJ databases">
        <title>Enhanced cultured diversity of the mouse gut microbiota enables custom-made synthetic communities.</title>
        <authorList>
            <person name="Afrizal A."/>
        </authorList>
    </citation>
    <scope>NUCLEOTIDE SEQUENCE</scope>
    <source>
        <strain evidence="18">DSM 28593</strain>
    </source>
</reference>
<dbReference type="GO" id="GO:0008360">
    <property type="term" value="P:regulation of cell shape"/>
    <property type="evidence" value="ECO:0007669"/>
    <property type="project" value="UniProtKB-KW"/>
</dbReference>
<evidence type="ECO:0000256" key="8">
    <source>
        <dbReference type="ARBA" id="ARBA00022801"/>
    </source>
</evidence>
<evidence type="ECO:0000313" key="19">
    <source>
        <dbReference type="Proteomes" id="UP001205748"/>
    </source>
</evidence>
<evidence type="ECO:0000256" key="1">
    <source>
        <dbReference type="ARBA" id="ARBA00003217"/>
    </source>
</evidence>
<keyword evidence="16" id="KW-0812">Transmembrane</keyword>
<evidence type="ECO:0000256" key="9">
    <source>
        <dbReference type="ARBA" id="ARBA00022960"/>
    </source>
</evidence>
<dbReference type="GO" id="GO:0006508">
    <property type="term" value="P:proteolysis"/>
    <property type="evidence" value="ECO:0007669"/>
    <property type="project" value="UniProtKB-KW"/>
</dbReference>
<keyword evidence="6" id="KW-0645">Protease</keyword>
<feature type="binding site" evidence="14">
    <location>
        <position position="249"/>
    </location>
    <ligand>
        <name>substrate</name>
    </ligand>
</feature>
<feature type="active site" evidence="13">
    <location>
        <position position="120"/>
    </location>
</feature>
<evidence type="ECO:0000259" key="17">
    <source>
        <dbReference type="SMART" id="SM00936"/>
    </source>
</evidence>
<proteinExistence type="inferred from homology"/>
<keyword evidence="8" id="KW-0378">Hydrolase</keyword>
<evidence type="ECO:0000256" key="16">
    <source>
        <dbReference type="SAM" id="Phobius"/>
    </source>
</evidence>
<evidence type="ECO:0000256" key="11">
    <source>
        <dbReference type="ARBA" id="ARBA00023316"/>
    </source>
</evidence>
<evidence type="ECO:0000256" key="3">
    <source>
        <dbReference type="ARBA" id="ARBA00007164"/>
    </source>
</evidence>
<keyword evidence="5 18" id="KW-0121">Carboxypeptidase</keyword>
<dbReference type="Pfam" id="PF07943">
    <property type="entry name" value="PBP5_C"/>
    <property type="match status" value="1"/>
</dbReference>
<evidence type="ECO:0000256" key="14">
    <source>
        <dbReference type="PIRSR" id="PIRSR618044-2"/>
    </source>
</evidence>
<sequence length="446" mass="50524">MKRTIGIILLLIFLFGFTGIEALATEDNQPSITVSAEGAVLIEQGTGEVLFQKEMDKKMYPASTTKIMTALLAIEYGDLDEVVTLGKEVESISEDSSRADLFAGQKLPLSQLLYGLMLPSGNDAANAIAVHIAKKTSNNPSLTEEQAIKEFAQLMNKKVKEIGAEHTHFVNPHGYHDEDHYTTPLDMAMISREAMKNQIFRKIVKTPQLFYRTSKDLENNEEEERSWQNSNELIQQGSRNFYPYAQGIKTGRTTSAGRCLVSSAVKEDVNVIAVVFKSTEGDVWGDSTKLLSYGIENFKHHVFAQKEEIITKVKIKNAHPKDPKEMEIITEKDIKGLIKKEDIPKVNKKIESEDNQEIQSSKFQAPIEKGEKVGEITYFLGDKVVAKGNLVAKESIRKKGFFKAYWWIFILALPILFIIMNRNAQAKRRKNRARRKKYRFNGQKRN</sequence>
<dbReference type="PRINTS" id="PR00725">
    <property type="entry name" value="DADACBPTASE1"/>
</dbReference>
<evidence type="ECO:0000256" key="2">
    <source>
        <dbReference type="ARBA" id="ARBA00004752"/>
    </source>
</evidence>
<feature type="transmembrane region" description="Helical" evidence="16">
    <location>
        <begin position="404"/>
        <end position="424"/>
    </location>
</feature>
<keyword evidence="19" id="KW-1185">Reference proteome</keyword>
<dbReference type="RefSeq" id="WP_257529402.1">
    <property type="nucleotide sequence ID" value="NZ_JANKAS010000002.1"/>
</dbReference>
<dbReference type="GO" id="GO:0071555">
    <property type="term" value="P:cell wall organization"/>
    <property type="evidence" value="ECO:0007669"/>
    <property type="project" value="UniProtKB-KW"/>
</dbReference>
<dbReference type="InterPro" id="IPR015956">
    <property type="entry name" value="Peniciliin-bd_prot_C_sf"/>
</dbReference>
<dbReference type="Pfam" id="PF00768">
    <property type="entry name" value="Peptidase_S11"/>
    <property type="match status" value="1"/>
</dbReference>
<comment type="caution">
    <text evidence="18">The sequence shown here is derived from an EMBL/GenBank/DDBJ whole genome shotgun (WGS) entry which is preliminary data.</text>
</comment>
<evidence type="ECO:0000256" key="7">
    <source>
        <dbReference type="ARBA" id="ARBA00022729"/>
    </source>
</evidence>
<dbReference type="InterPro" id="IPR012907">
    <property type="entry name" value="Peptidase_S11_C"/>
</dbReference>
<keyword evidence="16" id="KW-1133">Transmembrane helix</keyword>
<comment type="catalytic activity">
    <reaction evidence="12">
        <text>Preferential cleavage: (Ac)2-L-Lys-D-Ala-|-D-Ala. Also transpeptidation of peptidyl-alanyl moieties that are N-acyl substituents of D-alanine.</text>
        <dbReference type="EC" id="3.4.16.4"/>
    </reaction>
</comment>
<keyword evidence="16" id="KW-0472">Membrane</keyword>
<evidence type="ECO:0000256" key="5">
    <source>
        <dbReference type="ARBA" id="ARBA00022645"/>
    </source>
</evidence>
<keyword evidence="10" id="KW-0573">Peptidoglycan synthesis</keyword>
<dbReference type="Proteomes" id="UP001205748">
    <property type="component" value="Unassembled WGS sequence"/>
</dbReference>
<feature type="active site" description="Proton acceptor" evidence="13">
    <location>
        <position position="66"/>
    </location>
</feature>
<evidence type="ECO:0000256" key="12">
    <source>
        <dbReference type="ARBA" id="ARBA00034000"/>
    </source>
</evidence>
<evidence type="ECO:0000256" key="15">
    <source>
        <dbReference type="RuleBase" id="RU004016"/>
    </source>
</evidence>
<dbReference type="PANTHER" id="PTHR21581">
    <property type="entry name" value="D-ALANYL-D-ALANINE CARBOXYPEPTIDASE"/>
    <property type="match status" value="1"/>
</dbReference>
<dbReference type="Gene3D" id="3.40.710.10">
    <property type="entry name" value="DD-peptidase/beta-lactamase superfamily"/>
    <property type="match status" value="1"/>
</dbReference>
<evidence type="ECO:0000256" key="10">
    <source>
        <dbReference type="ARBA" id="ARBA00022984"/>
    </source>
</evidence>
<evidence type="ECO:0000256" key="6">
    <source>
        <dbReference type="ARBA" id="ARBA00022670"/>
    </source>
</evidence>
<comment type="pathway">
    <text evidence="2">Cell wall biogenesis; peptidoglycan biosynthesis.</text>
</comment>
<dbReference type="InterPro" id="IPR037167">
    <property type="entry name" value="Peptidase_S11_C_sf"/>
</dbReference>
<comment type="similarity">
    <text evidence="3 15">Belongs to the peptidase S11 family.</text>
</comment>
<accession>A0AAE3HCX6</accession>
<comment type="function">
    <text evidence="1">Removes C-terminal D-alanyl residues from sugar-peptide cell wall precursors.</text>
</comment>
<dbReference type="SUPFAM" id="SSF56601">
    <property type="entry name" value="beta-lactamase/transpeptidase-like"/>
    <property type="match status" value="1"/>
</dbReference>
<evidence type="ECO:0000256" key="4">
    <source>
        <dbReference type="ARBA" id="ARBA00012448"/>
    </source>
</evidence>
<evidence type="ECO:0000256" key="13">
    <source>
        <dbReference type="PIRSR" id="PIRSR618044-1"/>
    </source>
</evidence>
<dbReference type="AlphaFoldDB" id="A0AAE3HCX6"/>
<keyword evidence="11" id="KW-0961">Cell wall biogenesis/degradation</keyword>
<feature type="domain" description="Peptidase S11 D-Ala-D-Ala carboxypeptidase A C-terminal" evidence="17">
    <location>
        <begin position="298"/>
        <end position="398"/>
    </location>
</feature>
<name>A0AAE3HCX6_9FIRM</name>
<dbReference type="EMBL" id="JANKAS010000002">
    <property type="protein sequence ID" value="MCR1897936.1"/>
    <property type="molecule type" value="Genomic_DNA"/>
</dbReference>
<dbReference type="EC" id="3.4.16.4" evidence="4"/>
<dbReference type="InterPro" id="IPR001967">
    <property type="entry name" value="Peptidase_S11_N"/>
</dbReference>
<evidence type="ECO:0000313" key="18">
    <source>
        <dbReference type="EMBL" id="MCR1897936.1"/>
    </source>
</evidence>
<dbReference type="InterPro" id="IPR018044">
    <property type="entry name" value="Peptidase_S11"/>
</dbReference>
<feature type="active site" description="Acyl-ester intermediate" evidence="13">
    <location>
        <position position="63"/>
    </location>
</feature>
<keyword evidence="9" id="KW-0133">Cell shape</keyword>
<dbReference type="PANTHER" id="PTHR21581:SF33">
    <property type="entry name" value="D-ALANYL-D-ALANINE CARBOXYPEPTIDASE DACB"/>
    <property type="match status" value="1"/>
</dbReference>
<dbReference type="GO" id="GO:0009002">
    <property type="term" value="F:serine-type D-Ala-D-Ala carboxypeptidase activity"/>
    <property type="evidence" value="ECO:0007669"/>
    <property type="project" value="UniProtKB-EC"/>
</dbReference>
<organism evidence="18 19">
    <name type="scientific">Irregularibacter muris</name>
    <dbReference type="NCBI Taxonomy" id="1796619"/>
    <lineage>
        <taxon>Bacteria</taxon>
        <taxon>Bacillati</taxon>
        <taxon>Bacillota</taxon>
        <taxon>Clostridia</taxon>
        <taxon>Eubacteriales</taxon>
        <taxon>Eubacteriaceae</taxon>
        <taxon>Irregularibacter</taxon>
    </lineage>
</organism>
<keyword evidence="7" id="KW-0732">Signal</keyword>
<dbReference type="SUPFAM" id="SSF69189">
    <property type="entry name" value="Penicillin-binding protein associated domain"/>
    <property type="match status" value="1"/>
</dbReference>
<gene>
    <name evidence="18" type="ORF">NSA47_02905</name>
</gene>
<protein>
    <recommendedName>
        <fullName evidence="4">serine-type D-Ala-D-Ala carboxypeptidase</fullName>
        <ecNumber evidence="4">3.4.16.4</ecNumber>
    </recommendedName>
</protein>
<dbReference type="SMART" id="SM00936">
    <property type="entry name" value="PBP5_C"/>
    <property type="match status" value="1"/>
</dbReference>
<dbReference type="Gene3D" id="2.60.410.10">
    <property type="entry name" value="D-Ala-D-Ala carboxypeptidase, C-terminal domain"/>
    <property type="match status" value="1"/>
</dbReference>